<organism evidence="1">
    <name type="scientific">Timema tahoe</name>
    <dbReference type="NCBI Taxonomy" id="61484"/>
    <lineage>
        <taxon>Eukaryota</taxon>
        <taxon>Metazoa</taxon>
        <taxon>Ecdysozoa</taxon>
        <taxon>Arthropoda</taxon>
        <taxon>Hexapoda</taxon>
        <taxon>Insecta</taxon>
        <taxon>Pterygota</taxon>
        <taxon>Neoptera</taxon>
        <taxon>Polyneoptera</taxon>
        <taxon>Phasmatodea</taxon>
        <taxon>Timematodea</taxon>
        <taxon>Timematoidea</taxon>
        <taxon>Timematidae</taxon>
        <taxon>Timema</taxon>
    </lineage>
</organism>
<evidence type="ECO:0008006" key="2">
    <source>
        <dbReference type="Google" id="ProtNLM"/>
    </source>
</evidence>
<sequence length="116" mass="13046">MEMEGRKLKISTSSDNSSPNTGLFVHLVHCNCKAGCERNCDCRKSDLHCSTMCGESYTNRLEIDVDDYLNTVECVDEDDSHDELESCGLVHFMRFQNGMVSKPPNAVSAITEEWSF</sequence>
<dbReference type="EMBL" id="OE000025">
    <property type="protein sequence ID" value="CAD7452032.1"/>
    <property type="molecule type" value="Genomic_DNA"/>
</dbReference>
<proteinExistence type="predicted"/>
<accession>A0A7R9FEF5</accession>
<dbReference type="AlphaFoldDB" id="A0A7R9FEF5"/>
<evidence type="ECO:0000313" key="1">
    <source>
        <dbReference type="EMBL" id="CAD7452032.1"/>
    </source>
</evidence>
<reference evidence="1" key="1">
    <citation type="submission" date="2020-11" db="EMBL/GenBank/DDBJ databases">
        <authorList>
            <person name="Tran Van P."/>
        </authorList>
    </citation>
    <scope>NUCLEOTIDE SEQUENCE</scope>
</reference>
<gene>
    <name evidence="1" type="ORF">TTEB3V08_LOCUS223</name>
</gene>
<protein>
    <recommendedName>
        <fullName evidence="2">Tesmin/TSO1-like CXC domain-containing protein</fullName>
    </recommendedName>
</protein>
<name>A0A7R9FEF5_9NEOP</name>